<dbReference type="Proteomes" id="UP000182089">
    <property type="component" value="Unassembled WGS sequence"/>
</dbReference>
<dbReference type="GO" id="GO:0016301">
    <property type="term" value="F:kinase activity"/>
    <property type="evidence" value="ECO:0007669"/>
    <property type="project" value="UniProtKB-KW"/>
</dbReference>
<keyword evidence="6" id="KW-0460">Magnesium</keyword>
<keyword evidence="4 6" id="KW-0418">Kinase</keyword>
<feature type="active site" description="Proton donor/acceptor" evidence="6">
    <location>
        <position position="146"/>
    </location>
</feature>
<dbReference type="PROSITE" id="PS01075">
    <property type="entry name" value="ACETATE_KINASE_1"/>
    <property type="match status" value="1"/>
</dbReference>
<dbReference type="InterPro" id="IPR004372">
    <property type="entry name" value="Ac/propionate_kinase"/>
</dbReference>
<proteinExistence type="inferred from homology"/>
<dbReference type="Gene3D" id="3.30.420.40">
    <property type="match status" value="2"/>
</dbReference>
<feature type="binding site" evidence="6">
    <location>
        <position position="8"/>
    </location>
    <ligand>
        <name>Mg(2+)</name>
        <dbReference type="ChEBI" id="CHEBI:18420"/>
    </ligand>
</feature>
<feature type="binding site" evidence="6">
    <location>
        <begin position="282"/>
        <end position="284"/>
    </location>
    <ligand>
        <name>ATP</name>
        <dbReference type="ChEBI" id="CHEBI:30616"/>
    </ligand>
</feature>
<evidence type="ECO:0000256" key="1">
    <source>
        <dbReference type="ARBA" id="ARBA00008748"/>
    </source>
</evidence>
<dbReference type="PIRSF" id="PIRSF000722">
    <property type="entry name" value="Acetate_prop_kin"/>
    <property type="match status" value="1"/>
</dbReference>
<dbReference type="InterPro" id="IPR043129">
    <property type="entry name" value="ATPase_NBD"/>
</dbReference>
<comment type="similarity">
    <text evidence="1 6 7">Belongs to the acetokinase family.</text>
</comment>
<feature type="binding site" evidence="6">
    <location>
        <position position="89"/>
    </location>
    <ligand>
        <name>substrate</name>
    </ligand>
</feature>
<evidence type="ECO:0000256" key="5">
    <source>
        <dbReference type="ARBA" id="ARBA00022840"/>
    </source>
</evidence>
<dbReference type="Pfam" id="PF00871">
    <property type="entry name" value="Acetate_kinase"/>
    <property type="match status" value="1"/>
</dbReference>
<comment type="cofactor">
    <cofactor evidence="6">
        <name>Mg(2+)</name>
        <dbReference type="ChEBI" id="CHEBI:18420"/>
    </cofactor>
    <cofactor evidence="6">
        <name>Mn(2+)</name>
        <dbReference type="ChEBI" id="CHEBI:29035"/>
    </cofactor>
    <text evidence="6">Mg(2+). Can also accept Mn(2+).</text>
</comment>
<accession>A0ABY1ABU8</accession>
<dbReference type="PANTHER" id="PTHR21060:SF15">
    <property type="entry name" value="ACETATE KINASE-RELATED"/>
    <property type="match status" value="1"/>
</dbReference>
<evidence type="ECO:0000313" key="8">
    <source>
        <dbReference type="EMBL" id="SEM70582.1"/>
    </source>
</evidence>
<sequence length="414" mass="45910">MVKVLSVNSGSSSIKFKLFDMPAEQVLASGMIERIGLKKSVTTIKWDGQKFKDIRDIKDHEDAIGIMLVFLKKLEIIKDFSELQGVGHRVVAGGEYIKAPMLVNDEVAEKVRELSKLAPLHNPAAALGIRLFRKLLPNAISVVVADTAFHQGMPAKNYLYSVPYEWYEKYSIRRYGAHGTSHEYVAKEAAKMMQKPLADLKLITCHLGAGASITAIKDGKSFDTSMGFTPLAGLTMAKRSGDVDPSALQYVMNNSDIKDINEMIDILNNKSGLLGISGVSEDMRDVEKAAEEGNKRAQLAFDIFEKNVIKYIGQYIAELQGVDGIVFTAGIGENSWSFRSKVMKDLAYLGIKEDRDNNDTFGKNVFISTPDSKVKVMRIMTNEELVIARDTYDFMEKSPAEKASANVTKEQISR</sequence>
<comment type="subcellular location">
    <subcellularLocation>
        <location evidence="6">Cytoplasm</location>
    </subcellularLocation>
</comment>
<evidence type="ECO:0000256" key="7">
    <source>
        <dbReference type="RuleBase" id="RU003835"/>
    </source>
</evidence>
<keyword evidence="3 6" id="KW-0547">Nucleotide-binding</keyword>
<dbReference type="InterPro" id="IPR000890">
    <property type="entry name" value="Aliphatic_acid_kin_short-chain"/>
</dbReference>
<dbReference type="CDD" id="cd24010">
    <property type="entry name" value="ASKHA_NBD_AcK_PK"/>
    <property type="match status" value="1"/>
</dbReference>
<keyword evidence="6" id="KW-0479">Metal-binding</keyword>
<feature type="binding site" evidence="6">
    <location>
        <position position="15"/>
    </location>
    <ligand>
        <name>ATP</name>
        <dbReference type="ChEBI" id="CHEBI:30616"/>
    </ligand>
</feature>
<evidence type="ECO:0000256" key="3">
    <source>
        <dbReference type="ARBA" id="ARBA00022741"/>
    </source>
</evidence>
<dbReference type="PROSITE" id="PS01076">
    <property type="entry name" value="ACETATE_KINASE_2"/>
    <property type="match status" value="1"/>
</dbReference>
<comment type="pathway">
    <text evidence="6">Metabolic intermediate biosynthesis; acetyl-CoA biosynthesis; acetyl-CoA from acetate: step 1/2.</text>
</comment>
<comment type="caution">
    <text evidence="8">The sequence shown here is derived from an EMBL/GenBank/DDBJ whole genome shotgun (WGS) entry which is preliminary data.</text>
</comment>
<reference evidence="8 9" key="1">
    <citation type="submission" date="2016-10" db="EMBL/GenBank/DDBJ databases">
        <authorList>
            <person name="Varghese N."/>
            <person name="Submissions S."/>
        </authorList>
    </citation>
    <scope>NUCLEOTIDE SEQUENCE [LARGE SCALE GENOMIC DNA]</scope>
    <source>
        <strain evidence="8 9">WC1T17</strain>
    </source>
</reference>
<feature type="binding site" evidence="6">
    <location>
        <position position="383"/>
    </location>
    <ligand>
        <name>Mg(2+)</name>
        <dbReference type="ChEBI" id="CHEBI:18420"/>
    </ligand>
</feature>
<comment type="catalytic activity">
    <reaction evidence="6">
        <text>acetate + ATP = acetyl phosphate + ADP</text>
        <dbReference type="Rhea" id="RHEA:11352"/>
        <dbReference type="ChEBI" id="CHEBI:22191"/>
        <dbReference type="ChEBI" id="CHEBI:30089"/>
        <dbReference type="ChEBI" id="CHEBI:30616"/>
        <dbReference type="ChEBI" id="CHEBI:456216"/>
        <dbReference type="EC" id="2.7.2.1"/>
    </reaction>
</comment>
<dbReference type="PRINTS" id="PR00471">
    <property type="entry name" value="ACETATEKNASE"/>
</dbReference>
<keyword evidence="2 6" id="KW-0808">Transferase</keyword>
<protein>
    <recommendedName>
        <fullName evidence="6">Acetate kinase</fullName>
        <ecNumber evidence="6">2.7.2.1</ecNumber>
    </recommendedName>
    <alternativeName>
        <fullName evidence="6">Acetokinase</fullName>
    </alternativeName>
</protein>
<keyword evidence="5 6" id="KW-0067">ATP-binding</keyword>
<organism evidence="8 9">
    <name type="scientific">Ligilactobacillus ruminis</name>
    <dbReference type="NCBI Taxonomy" id="1623"/>
    <lineage>
        <taxon>Bacteria</taxon>
        <taxon>Bacillati</taxon>
        <taxon>Bacillota</taxon>
        <taxon>Bacilli</taxon>
        <taxon>Lactobacillales</taxon>
        <taxon>Lactobacillaceae</taxon>
        <taxon>Ligilactobacillus</taxon>
    </lineage>
</organism>
<name>A0ABY1ABU8_9LACO</name>
<dbReference type="SUPFAM" id="SSF53067">
    <property type="entry name" value="Actin-like ATPase domain"/>
    <property type="match status" value="2"/>
</dbReference>
<dbReference type="EMBL" id="FOCC01000007">
    <property type="protein sequence ID" value="SEM70582.1"/>
    <property type="molecule type" value="Genomic_DNA"/>
</dbReference>
<dbReference type="InterPro" id="IPR023865">
    <property type="entry name" value="Aliphatic_acid_kinase_CS"/>
</dbReference>
<feature type="site" description="Transition state stabilizer" evidence="6">
    <location>
        <position position="239"/>
    </location>
</feature>
<comment type="function">
    <text evidence="6">Catalyzes the formation of acetyl phosphate from acetate and ATP. Can also catalyze the reverse reaction.</text>
</comment>
<evidence type="ECO:0000256" key="6">
    <source>
        <dbReference type="HAMAP-Rule" id="MF_00020"/>
    </source>
</evidence>
<evidence type="ECO:0000313" key="9">
    <source>
        <dbReference type="Proteomes" id="UP000182089"/>
    </source>
</evidence>
<feature type="binding site" evidence="6">
    <location>
        <begin position="330"/>
        <end position="334"/>
    </location>
    <ligand>
        <name>ATP</name>
        <dbReference type="ChEBI" id="CHEBI:30616"/>
    </ligand>
</feature>
<feature type="site" description="Transition state stabilizer" evidence="6">
    <location>
        <position position="178"/>
    </location>
</feature>
<evidence type="ECO:0000256" key="2">
    <source>
        <dbReference type="ARBA" id="ARBA00022679"/>
    </source>
</evidence>
<dbReference type="HAMAP" id="MF_00020">
    <property type="entry name" value="Acetate_kinase"/>
    <property type="match status" value="1"/>
</dbReference>
<evidence type="ECO:0000256" key="4">
    <source>
        <dbReference type="ARBA" id="ARBA00022777"/>
    </source>
</evidence>
<comment type="subunit">
    <text evidence="6">Homodimer.</text>
</comment>
<feature type="binding site" evidence="6">
    <location>
        <begin position="206"/>
        <end position="210"/>
    </location>
    <ligand>
        <name>ATP</name>
        <dbReference type="ChEBI" id="CHEBI:30616"/>
    </ligand>
</feature>
<dbReference type="NCBIfam" id="TIGR00016">
    <property type="entry name" value="ackA"/>
    <property type="match status" value="1"/>
</dbReference>
<dbReference type="EC" id="2.7.2.1" evidence="6"/>
<dbReference type="PANTHER" id="PTHR21060">
    <property type="entry name" value="ACETATE KINASE"/>
    <property type="match status" value="1"/>
</dbReference>
<gene>
    <name evidence="6" type="primary">ackA</name>
    <name evidence="8" type="ORF">SAMN05216431_10732</name>
</gene>
<keyword evidence="6" id="KW-0963">Cytoplasm</keyword>